<dbReference type="Gene3D" id="1.20.1070.10">
    <property type="entry name" value="Rhodopsin 7-helix transmembrane proteins"/>
    <property type="match status" value="1"/>
</dbReference>
<comment type="subcellular location">
    <subcellularLocation>
        <location evidence="1">Cell membrane</location>
        <topology evidence="1">Multi-pass membrane protein</topology>
    </subcellularLocation>
</comment>
<dbReference type="PRINTS" id="PR00237">
    <property type="entry name" value="GPCRRHODOPSN"/>
</dbReference>
<feature type="transmembrane region" description="Helical" evidence="18">
    <location>
        <begin position="350"/>
        <end position="373"/>
    </location>
</feature>
<evidence type="ECO:0000256" key="18">
    <source>
        <dbReference type="SAM" id="Phobius"/>
    </source>
</evidence>
<keyword evidence="11" id="KW-0325">Glycoprotein</keyword>
<evidence type="ECO:0000256" key="2">
    <source>
        <dbReference type="ARBA" id="ARBA00019090"/>
    </source>
</evidence>
<feature type="transmembrane region" description="Helical" evidence="18">
    <location>
        <begin position="145"/>
        <end position="165"/>
    </location>
</feature>
<evidence type="ECO:0000256" key="9">
    <source>
        <dbReference type="ARBA" id="ARBA00023157"/>
    </source>
</evidence>
<dbReference type="InterPro" id="IPR017452">
    <property type="entry name" value="GPCR_Rhodpsn_7TM"/>
</dbReference>
<evidence type="ECO:0000256" key="17">
    <source>
        <dbReference type="SAM" id="MobiDB-lite"/>
    </source>
</evidence>
<comment type="function">
    <text evidence="14">Receptor for gastrin and cholecystokinin. The CCK-B receptors occur throughout the central nervous system where they modulate anxiety, analgesia, arousal, and neuroleptic activity. This receptor mediates its action by association with G proteins that activate a phosphatidylinositol-calcium second messenger system.</text>
</comment>
<dbReference type="Pfam" id="PF00001">
    <property type="entry name" value="7tm_1"/>
    <property type="match status" value="1"/>
</dbReference>
<dbReference type="PANTHER" id="PTHR24238">
    <property type="entry name" value="G-PROTEIN COUPLED RECEPTOR"/>
    <property type="match status" value="1"/>
</dbReference>
<feature type="compositionally biased region" description="Basic and acidic residues" evidence="17">
    <location>
        <begin position="284"/>
        <end position="297"/>
    </location>
</feature>
<dbReference type="PANTHER" id="PTHR24238:SF75">
    <property type="entry name" value="CHOLECYSTOKININ-LIKE RECEPTOR AT 17D1-RELATED"/>
    <property type="match status" value="1"/>
</dbReference>
<sequence>MDAYNCSEGVNHSAIANCSRPTDHDFSMWAVIGIYSTIFILAVVGNGLVILTLVQNTRMRTVTNVFLLNLAISDLLLAVFCMPFTLIPIQIKNFIFGPVMCVSIRYAQGVSVGASCFTLVAISLERYFAICRPLHSRQWQTLSHAYKIIAICWAFALVIVIPIAISTKYVQFGPNRHACRENWQDKRLERAYTVFLDVILLIIPLCLMTGSYSKIMATLCAGIHRDDNEGLTMPSLVSMKNTNSQRGIIKNGNNFSTRLANKPGDKNYFSIQMNEISPCSSEESTPRRKLDQTRIIRQSNQEKSREAKLRVVRMLFVLVIEFFVCWTPLYTVQTWKSFHQESVRENLNNFMWSTMFVFSYLSSCCNPITYCFMNTRFRQAFLNALRRCLCCKTPDFTSYRMNTSTRRLTWIDAHKAEETELSYTDKPRNGTVTLIQ</sequence>
<evidence type="ECO:0000259" key="19">
    <source>
        <dbReference type="PROSITE" id="PS50262"/>
    </source>
</evidence>
<keyword evidence="13" id="KW-0449">Lipoprotein</keyword>
<feature type="transmembrane region" description="Helical" evidence="18">
    <location>
        <begin position="106"/>
        <end position="124"/>
    </location>
</feature>
<feature type="transmembrane region" description="Helical" evidence="18">
    <location>
        <begin position="311"/>
        <end position="330"/>
    </location>
</feature>
<dbReference type="SMART" id="SM01381">
    <property type="entry name" value="7TM_GPCR_Srsx"/>
    <property type="match status" value="1"/>
</dbReference>
<organism evidence="20 21">
    <name type="scientific">Mya arenaria</name>
    <name type="common">Soft-shell clam</name>
    <dbReference type="NCBI Taxonomy" id="6604"/>
    <lineage>
        <taxon>Eukaryota</taxon>
        <taxon>Metazoa</taxon>
        <taxon>Spiralia</taxon>
        <taxon>Lophotrochozoa</taxon>
        <taxon>Mollusca</taxon>
        <taxon>Bivalvia</taxon>
        <taxon>Autobranchia</taxon>
        <taxon>Heteroconchia</taxon>
        <taxon>Euheterodonta</taxon>
        <taxon>Imparidentia</taxon>
        <taxon>Neoheterodontei</taxon>
        <taxon>Myida</taxon>
        <taxon>Myoidea</taxon>
        <taxon>Myidae</taxon>
        <taxon>Mya</taxon>
    </lineage>
</organism>
<gene>
    <name evidence="20" type="ORF">MAR_023863</name>
</gene>
<keyword evidence="8" id="KW-0564">Palmitate</keyword>
<dbReference type="PRINTS" id="PR00527">
    <property type="entry name" value="GASTRINR"/>
</dbReference>
<proteinExistence type="inferred from homology"/>
<dbReference type="InterPro" id="IPR009126">
    <property type="entry name" value="Cholcskin_rcpt"/>
</dbReference>
<feature type="region of interest" description="Disordered" evidence="17">
    <location>
        <begin position="277"/>
        <end position="297"/>
    </location>
</feature>
<keyword evidence="9" id="KW-1015">Disulfide bond</keyword>
<evidence type="ECO:0000256" key="10">
    <source>
        <dbReference type="ARBA" id="ARBA00023170"/>
    </source>
</evidence>
<dbReference type="PROSITE" id="PS00237">
    <property type="entry name" value="G_PROTEIN_RECEP_F1_1"/>
    <property type="match status" value="1"/>
</dbReference>
<dbReference type="PROSITE" id="PS50262">
    <property type="entry name" value="G_PROTEIN_RECEP_F1_2"/>
    <property type="match status" value="1"/>
</dbReference>
<evidence type="ECO:0000256" key="4">
    <source>
        <dbReference type="ARBA" id="ARBA00022692"/>
    </source>
</evidence>
<evidence type="ECO:0000256" key="6">
    <source>
        <dbReference type="ARBA" id="ARBA00023040"/>
    </source>
</evidence>
<evidence type="ECO:0000256" key="15">
    <source>
        <dbReference type="ARBA" id="ARBA00031093"/>
    </source>
</evidence>
<dbReference type="Proteomes" id="UP001164746">
    <property type="component" value="Chromosome 3"/>
</dbReference>
<evidence type="ECO:0000256" key="7">
    <source>
        <dbReference type="ARBA" id="ARBA00023136"/>
    </source>
</evidence>
<evidence type="ECO:0000256" key="11">
    <source>
        <dbReference type="ARBA" id="ARBA00023180"/>
    </source>
</evidence>
<evidence type="ECO:0000256" key="16">
    <source>
        <dbReference type="RuleBase" id="RU000688"/>
    </source>
</evidence>
<keyword evidence="7 18" id="KW-0472">Membrane</keyword>
<keyword evidence="5 18" id="KW-1133">Transmembrane helix</keyword>
<evidence type="ECO:0000313" key="21">
    <source>
        <dbReference type="Proteomes" id="UP001164746"/>
    </source>
</evidence>
<comment type="similarity">
    <text evidence="16">Belongs to the G-protein coupled receptor 1 family.</text>
</comment>
<dbReference type="EMBL" id="CP111014">
    <property type="protein sequence ID" value="WAQ99490.1"/>
    <property type="molecule type" value="Genomic_DNA"/>
</dbReference>
<evidence type="ECO:0000313" key="20">
    <source>
        <dbReference type="EMBL" id="WAQ99490.1"/>
    </source>
</evidence>
<keyword evidence="12 16" id="KW-0807">Transducer</keyword>
<evidence type="ECO:0000256" key="5">
    <source>
        <dbReference type="ARBA" id="ARBA00022989"/>
    </source>
</evidence>
<feature type="transmembrane region" description="Helical" evidence="18">
    <location>
        <begin position="66"/>
        <end position="86"/>
    </location>
</feature>
<protein>
    <recommendedName>
        <fullName evidence="2">Gastrin/cholecystokinin type B receptor</fullName>
    </recommendedName>
    <alternativeName>
        <fullName evidence="15">Cholecystokinin-2 receptor</fullName>
    </alternativeName>
</protein>
<keyword evidence="21" id="KW-1185">Reference proteome</keyword>
<evidence type="ECO:0000256" key="12">
    <source>
        <dbReference type="ARBA" id="ARBA00023224"/>
    </source>
</evidence>
<dbReference type="SUPFAM" id="SSF81321">
    <property type="entry name" value="Family A G protein-coupled receptor-like"/>
    <property type="match status" value="1"/>
</dbReference>
<accession>A0ABY7DT05</accession>
<evidence type="ECO:0000256" key="3">
    <source>
        <dbReference type="ARBA" id="ARBA00022475"/>
    </source>
</evidence>
<evidence type="ECO:0000256" key="8">
    <source>
        <dbReference type="ARBA" id="ARBA00023139"/>
    </source>
</evidence>
<dbReference type="PRINTS" id="PR01822">
    <property type="entry name" value="CCYSTOKININR"/>
</dbReference>
<reference evidence="20" key="1">
    <citation type="submission" date="2022-11" db="EMBL/GenBank/DDBJ databases">
        <title>Centuries of genome instability and evolution in soft-shell clam transmissible cancer (bioRxiv).</title>
        <authorList>
            <person name="Hart S.F.M."/>
            <person name="Yonemitsu M.A."/>
            <person name="Giersch R.M."/>
            <person name="Beal B.F."/>
            <person name="Arriagada G."/>
            <person name="Davis B.W."/>
            <person name="Ostrander E.A."/>
            <person name="Goff S.P."/>
            <person name="Metzger M.J."/>
        </authorList>
    </citation>
    <scope>NUCLEOTIDE SEQUENCE</scope>
    <source>
        <strain evidence="20">MELC-2E11</strain>
        <tissue evidence="20">Siphon/mantle</tissue>
    </source>
</reference>
<keyword evidence="3" id="KW-1003">Cell membrane</keyword>
<feature type="transmembrane region" description="Helical" evidence="18">
    <location>
        <begin position="29"/>
        <end position="54"/>
    </location>
</feature>
<feature type="domain" description="G-protein coupled receptors family 1 profile" evidence="19">
    <location>
        <begin position="45"/>
        <end position="370"/>
    </location>
</feature>
<evidence type="ECO:0000256" key="1">
    <source>
        <dbReference type="ARBA" id="ARBA00004651"/>
    </source>
</evidence>
<keyword evidence="10 16" id="KW-0675">Receptor</keyword>
<feature type="transmembrane region" description="Helical" evidence="18">
    <location>
        <begin position="191"/>
        <end position="209"/>
    </location>
</feature>
<dbReference type="InterPro" id="IPR000276">
    <property type="entry name" value="GPCR_Rhodpsn"/>
</dbReference>
<keyword evidence="4 16" id="KW-0812">Transmembrane</keyword>
<evidence type="ECO:0000256" key="13">
    <source>
        <dbReference type="ARBA" id="ARBA00023288"/>
    </source>
</evidence>
<name>A0ABY7DT05_MYAAR</name>
<evidence type="ECO:0000256" key="14">
    <source>
        <dbReference type="ARBA" id="ARBA00025402"/>
    </source>
</evidence>
<keyword evidence="6 16" id="KW-0297">G-protein coupled receptor</keyword>
<dbReference type="InterPro" id="IPR000314">
    <property type="entry name" value="Gastrin_rcpt"/>
</dbReference>